<protein>
    <submittedName>
        <fullName evidence="1">Uncharacterized protein</fullName>
    </submittedName>
</protein>
<accession>A0ACB8YK62</accession>
<reference evidence="2" key="1">
    <citation type="journal article" date="2022" name="Mol. Ecol. Resour.">
        <title>The genomes of chicory, endive, great burdock and yacon provide insights into Asteraceae palaeo-polyploidization history and plant inulin production.</title>
        <authorList>
            <person name="Fan W."/>
            <person name="Wang S."/>
            <person name="Wang H."/>
            <person name="Wang A."/>
            <person name="Jiang F."/>
            <person name="Liu H."/>
            <person name="Zhao H."/>
            <person name="Xu D."/>
            <person name="Zhang Y."/>
        </authorList>
    </citation>
    <scope>NUCLEOTIDE SEQUENCE [LARGE SCALE GENOMIC DNA]</scope>
    <source>
        <strain evidence="2">cv. Niubang</strain>
    </source>
</reference>
<evidence type="ECO:0000313" key="2">
    <source>
        <dbReference type="Proteomes" id="UP001055879"/>
    </source>
</evidence>
<evidence type="ECO:0000313" key="1">
    <source>
        <dbReference type="EMBL" id="KAI3684415.1"/>
    </source>
</evidence>
<sequence length="1009" mass="112531">MVFTRLERLVYIFSPFFGYGGGLTAHLQKFPFTVLFRGKSCVTESFTNRIPVKSPPSSPPAVSSIAVAMAGVEVKREIEPLNANNTVYTRTKDVSGVPVIDLDSSDDDSCSSGNGIANGKRSRVLSGVDVVRSNKRKSGGDGVVLPAGFLDPLPNKDTALQHAKGNNVLKDRSCKQFWKAGDFDGCSGGDWSTSSGGMDHLRVHPRFLHSNATSHKWVLGAFAELLDNALDEACNGATYVNIDMLTNKKDENRMLLIEDNGGGMDPDKMRQCISLGYSLKSKVTDAIGQYGNGFKTSTMRLGADVIVFSRCSGKDGKRSTQSIGLLSYTFLRSTGKEDIVVPMLDYERGVQKWKKMNRLSPGDWDTNVEAIVQWSPFSSEADLLRQFDHMKDQGTRIIIYNLWEDDQGQLELDFDADKHDIQIRGVNRDEKNIEMAQQFPNSRHFLTYRHSLRSYASILYLRVPYGFRMILRGKDVQHHNIVNDMMMTNEVTYRPQPGVDGVPKDSNMVALVTMGFVKDAKAHIDVQGFNVYHKNRLIKPFWRLWNAAGSDGRGVIGVLEANFVEPAHDKQGFERTTVLSRLEARLIQMQKIYWSTYCHKIGYAPRRKSKKGEDEESSPDYTPEISRTKKSAPSKIPVSHSDKVSLHQNQKQGGSPDYTPEIPLTNKSAPSRIPVSHSDKASLHHNQKQGGSLDFAPEIPLTKNSAPSKIPVSHSDKVSLLQNQKQGGSLDFTPKIPLTKNSAPSKIPVSHSDKVSLHQNQTQGGTKPSRHPTAAVNGNGNVGENGNKSQRISGLGASSSESTTPLSANIRDNDLQTAMTMRDANVSSQKGFSAHQTLSTERTLSRDSSIEARRTEAENDCSPSRNAMQVVIRPPLRSHNVNGNVTVPSNYGYPSFDQLMEENRELKERLRRREAEILGDLVQDLECAKTRCKTLEAQVEEEKRKYDLLNREQESIIAIFTEERERRDVDEQILRKKLKEAEATSKNLVEKVKELQLENMRSMGNKWGQ</sequence>
<reference evidence="1 2" key="2">
    <citation type="journal article" date="2022" name="Mol. Ecol. Resour.">
        <title>The genomes of chicory, endive, great burdock and yacon provide insights into Asteraceae paleo-polyploidization history and plant inulin production.</title>
        <authorList>
            <person name="Fan W."/>
            <person name="Wang S."/>
            <person name="Wang H."/>
            <person name="Wang A."/>
            <person name="Jiang F."/>
            <person name="Liu H."/>
            <person name="Zhao H."/>
            <person name="Xu D."/>
            <person name="Zhang Y."/>
        </authorList>
    </citation>
    <scope>NUCLEOTIDE SEQUENCE [LARGE SCALE GENOMIC DNA]</scope>
    <source>
        <strain evidence="2">cv. Niubang</strain>
    </source>
</reference>
<comment type="caution">
    <text evidence="1">The sequence shown here is derived from an EMBL/GenBank/DDBJ whole genome shotgun (WGS) entry which is preliminary data.</text>
</comment>
<organism evidence="1 2">
    <name type="scientific">Arctium lappa</name>
    <name type="common">Greater burdock</name>
    <name type="synonym">Lappa major</name>
    <dbReference type="NCBI Taxonomy" id="4217"/>
    <lineage>
        <taxon>Eukaryota</taxon>
        <taxon>Viridiplantae</taxon>
        <taxon>Streptophyta</taxon>
        <taxon>Embryophyta</taxon>
        <taxon>Tracheophyta</taxon>
        <taxon>Spermatophyta</taxon>
        <taxon>Magnoliopsida</taxon>
        <taxon>eudicotyledons</taxon>
        <taxon>Gunneridae</taxon>
        <taxon>Pentapetalae</taxon>
        <taxon>asterids</taxon>
        <taxon>campanulids</taxon>
        <taxon>Asterales</taxon>
        <taxon>Asteraceae</taxon>
        <taxon>Carduoideae</taxon>
        <taxon>Cardueae</taxon>
        <taxon>Arctiinae</taxon>
        <taxon>Arctium</taxon>
    </lineage>
</organism>
<dbReference type="Proteomes" id="UP001055879">
    <property type="component" value="Linkage Group LG12"/>
</dbReference>
<gene>
    <name evidence="1" type="ORF">L6452_33638</name>
</gene>
<proteinExistence type="predicted"/>
<dbReference type="EMBL" id="CM042058">
    <property type="protein sequence ID" value="KAI3684415.1"/>
    <property type="molecule type" value="Genomic_DNA"/>
</dbReference>
<name>A0ACB8YK62_ARCLA</name>
<keyword evidence="2" id="KW-1185">Reference proteome</keyword>